<dbReference type="RefSeq" id="WP_309854639.1">
    <property type="nucleotide sequence ID" value="NZ_JAVDQJ010000005.1"/>
</dbReference>
<reference evidence="1" key="1">
    <citation type="submission" date="2023-07" db="EMBL/GenBank/DDBJ databases">
        <title>Sorghum-associated microbial communities from plants grown in Nebraska, USA.</title>
        <authorList>
            <person name="Schachtman D."/>
        </authorList>
    </citation>
    <scope>NUCLEOTIDE SEQUENCE</scope>
    <source>
        <strain evidence="1">BE330</strain>
    </source>
</reference>
<gene>
    <name evidence="1" type="ORF">J2Y00_001849</name>
</gene>
<dbReference type="Proteomes" id="UP001185331">
    <property type="component" value="Unassembled WGS sequence"/>
</dbReference>
<accession>A0AAE4BN26</accession>
<dbReference type="EMBL" id="JAVDQK010000004">
    <property type="protein sequence ID" value="MDR6218286.1"/>
    <property type="molecule type" value="Genomic_DNA"/>
</dbReference>
<organism evidence="1 2">
    <name type="scientific">Deinococcus soli</name>
    <name type="common">ex Cha et al. 2016</name>
    <dbReference type="NCBI Taxonomy" id="1309411"/>
    <lineage>
        <taxon>Bacteria</taxon>
        <taxon>Thermotogati</taxon>
        <taxon>Deinococcota</taxon>
        <taxon>Deinococci</taxon>
        <taxon>Deinococcales</taxon>
        <taxon>Deinococcaceae</taxon>
        <taxon>Deinococcus</taxon>
    </lineage>
</organism>
<name>A0AAE4BN26_9DEIO</name>
<comment type="caution">
    <text evidence="1">The sequence shown here is derived from an EMBL/GenBank/DDBJ whole genome shotgun (WGS) entry which is preliminary data.</text>
</comment>
<dbReference type="AlphaFoldDB" id="A0AAE4BN26"/>
<protein>
    <submittedName>
        <fullName evidence="1">Uncharacterized protein</fullName>
    </submittedName>
</protein>
<sequence>MKRGTMTAAGYDTYLQIQVLHPRMDPGVRSLLDRVVNTGTYRFVDGVIVMTCRQGAAQLTYSHSLHFTVTLADQNGRVHTWVMNGTLTYTPPPAATAA</sequence>
<evidence type="ECO:0000313" key="2">
    <source>
        <dbReference type="Proteomes" id="UP001185331"/>
    </source>
</evidence>
<evidence type="ECO:0000313" key="1">
    <source>
        <dbReference type="EMBL" id="MDR6218286.1"/>
    </source>
</evidence>
<proteinExistence type="predicted"/>